<proteinExistence type="predicted"/>
<sequence>MEDEELDGELAEVEGCTLQQFPKWTETMTKEPREQTKRVYWKNNFQNCRIIDLYARNPDSETIDVKISQKINKLGHHVPSAQLSYAFCVLTTLTILIL</sequence>
<gene>
    <name evidence="1" type="ORF">CCAP1982_LOCUS13681</name>
</gene>
<dbReference type="AlphaFoldDB" id="A0A811V391"/>
<dbReference type="EMBL" id="CAJHJT010000034">
    <property type="protein sequence ID" value="CAD7005321.1"/>
    <property type="molecule type" value="Genomic_DNA"/>
</dbReference>
<comment type="caution">
    <text evidence="1">The sequence shown here is derived from an EMBL/GenBank/DDBJ whole genome shotgun (WGS) entry which is preliminary data.</text>
</comment>
<name>A0A811V391_CERCA</name>
<evidence type="ECO:0000313" key="2">
    <source>
        <dbReference type="Proteomes" id="UP000606786"/>
    </source>
</evidence>
<reference evidence="1" key="1">
    <citation type="submission" date="2020-11" db="EMBL/GenBank/DDBJ databases">
        <authorList>
            <person name="Whitehead M."/>
        </authorList>
    </citation>
    <scope>NUCLEOTIDE SEQUENCE</scope>
    <source>
        <strain evidence="1">EGII</strain>
    </source>
</reference>
<dbReference type="Proteomes" id="UP000606786">
    <property type="component" value="Unassembled WGS sequence"/>
</dbReference>
<accession>A0A811V391</accession>
<keyword evidence="2" id="KW-1185">Reference proteome</keyword>
<evidence type="ECO:0000313" key="1">
    <source>
        <dbReference type="EMBL" id="CAD7005321.1"/>
    </source>
</evidence>
<protein>
    <submittedName>
        <fullName evidence="1">(Mediterranean fruit fly) hypothetical protein</fullName>
    </submittedName>
</protein>
<organism evidence="1 2">
    <name type="scientific">Ceratitis capitata</name>
    <name type="common">Mediterranean fruit fly</name>
    <name type="synonym">Tephritis capitata</name>
    <dbReference type="NCBI Taxonomy" id="7213"/>
    <lineage>
        <taxon>Eukaryota</taxon>
        <taxon>Metazoa</taxon>
        <taxon>Ecdysozoa</taxon>
        <taxon>Arthropoda</taxon>
        <taxon>Hexapoda</taxon>
        <taxon>Insecta</taxon>
        <taxon>Pterygota</taxon>
        <taxon>Neoptera</taxon>
        <taxon>Endopterygota</taxon>
        <taxon>Diptera</taxon>
        <taxon>Brachycera</taxon>
        <taxon>Muscomorpha</taxon>
        <taxon>Tephritoidea</taxon>
        <taxon>Tephritidae</taxon>
        <taxon>Ceratitis</taxon>
        <taxon>Ceratitis</taxon>
    </lineage>
</organism>